<gene>
    <name evidence="1" type="ORF">P43SY_010214</name>
</gene>
<proteinExistence type="predicted"/>
<evidence type="ECO:0000313" key="1">
    <source>
        <dbReference type="EMBL" id="KAJ0390153.1"/>
    </source>
</evidence>
<evidence type="ECO:0000313" key="2">
    <source>
        <dbReference type="Proteomes" id="UP001209570"/>
    </source>
</evidence>
<dbReference type="EMBL" id="JAKCXM010002534">
    <property type="protein sequence ID" value="KAJ0390153.1"/>
    <property type="molecule type" value="Genomic_DNA"/>
</dbReference>
<protein>
    <recommendedName>
        <fullName evidence="3">Cytochrome b561 domain-containing protein</fullName>
    </recommendedName>
</protein>
<comment type="caution">
    <text evidence="1">The sequence shown here is derived from an EMBL/GenBank/DDBJ whole genome shotgun (WGS) entry which is preliminary data.</text>
</comment>
<reference evidence="1" key="1">
    <citation type="submission" date="2021-12" db="EMBL/GenBank/DDBJ databases">
        <title>Prjna785345.</title>
        <authorList>
            <person name="Rujirawat T."/>
            <person name="Krajaejun T."/>
        </authorList>
    </citation>
    <scope>NUCLEOTIDE SEQUENCE</scope>
    <source>
        <strain evidence="1">Pi057C3</strain>
    </source>
</reference>
<evidence type="ECO:0008006" key="3">
    <source>
        <dbReference type="Google" id="ProtNLM"/>
    </source>
</evidence>
<dbReference type="Gene3D" id="1.20.120.1770">
    <property type="match status" value="1"/>
</dbReference>
<dbReference type="Proteomes" id="UP001209570">
    <property type="component" value="Unassembled WGS sequence"/>
</dbReference>
<dbReference type="AlphaFoldDB" id="A0AAD5L8E6"/>
<name>A0AAD5L8E6_PYTIN</name>
<organism evidence="1 2">
    <name type="scientific">Pythium insidiosum</name>
    <name type="common">Pythiosis disease agent</name>
    <dbReference type="NCBI Taxonomy" id="114742"/>
    <lineage>
        <taxon>Eukaryota</taxon>
        <taxon>Sar</taxon>
        <taxon>Stramenopiles</taxon>
        <taxon>Oomycota</taxon>
        <taxon>Peronosporomycetes</taxon>
        <taxon>Pythiales</taxon>
        <taxon>Pythiaceae</taxon>
        <taxon>Pythium</taxon>
    </lineage>
</organism>
<accession>A0AAD5L8E6</accession>
<sequence>MVKAIQLLAHALPLLAVVLVGVWMSSVLTQYVKTGNDVAPKNLSGFSWATGDGRVFNWHPLLMTLGFVFCSCAL</sequence>
<keyword evidence="2" id="KW-1185">Reference proteome</keyword>